<name>A0A498L5B5_LABRO</name>
<dbReference type="SUPFAM" id="SSF54001">
    <property type="entry name" value="Cysteine proteinases"/>
    <property type="match status" value="2"/>
</dbReference>
<dbReference type="GO" id="GO:0006508">
    <property type="term" value="P:proteolysis"/>
    <property type="evidence" value="ECO:0007669"/>
    <property type="project" value="UniProtKB-KW"/>
</dbReference>
<evidence type="ECO:0000256" key="1">
    <source>
        <dbReference type="ARBA" id="ARBA00005234"/>
    </source>
</evidence>
<feature type="domain" description="Ubiquitin-like protease family profile" evidence="6">
    <location>
        <begin position="224"/>
        <end position="268"/>
    </location>
</feature>
<protein>
    <submittedName>
        <fullName evidence="7">Structural maintenance of chromosomes 5-like isoform X1</fullName>
    </submittedName>
</protein>
<evidence type="ECO:0000256" key="5">
    <source>
        <dbReference type="SAM" id="Phobius"/>
    </source>
</evidence>
<dbReference type="InterPro" id="IPR003653">
    <property type="entry name" value="Peptidase_C48_C"/>
</dbReference>
<evidence type="ECO:0000256" key="2">
    <source>
        <dbReference type="ARBA" id="ARBA00022670"/>
    </source>
</evidence>
<keyword evidence="4" id="KW-0788">Thiol protease</keyword>
<dbReference type="GO" id="GO:0016929">
    <property type="term" value="F:deSUMOylase activity"/>
    <property type="evidence" value="ECO:0007669"/>
    <property type="project" value="TreeGrafter"/>
</dbReference>
<reference evidence="7 8" key="1">
    <citation type="submission" date="2018-03" db="EMBL/GenBank/DDBJ databases">
        <title>Draft genome sequence of Rohu Carp (Labeo rohita).</title>
        <authorList>
            <person name="Das P."/>
            <person name="Kushwaha B."/>
            <person name="Joshi C.G."/>
            <person name="Kumar D."/>
            <person name="Nagpure N.S."/>
            <person name="Sahoo L."/>
            <person name="Das S.P."/>
            <person name="Bit A."/>
            <person name="Patnaik S."/>
            <person name="Meher P.K."/>
            <person name="Jayasankar P."/>
            <person name="Koringa P.G."/>
            <person name="Patel N.V."/>
            <person name="Hinsu A.T."/>
            <person name="Kumar R."/>
            <person name="Pandey M."/>
            <person name="Agarwal S."/>
            <person name="Srivastava S."/>
            <person name="Singh M."/>
            <person name="Iquebal M.A."/>
            <person name="Jaiswal S."/>
            <person name="Angadi U.B."/>
            <person name="Kumar N."/>
            <person name="Raza M."/>
            <person name="Shah T.M."/>
            <person name="Rai A."/>
            <person name="Jena J.K."/>
        </authorList>
    </citation>
    <scope>NUCLEOTIDE SEQUENCE [LARGE SCALE GENOMIC DNA]</scope>
    <source>
        <strain evidence="7">DASCIFA01</strain>
        <tissue evidence="7">Testis</tissue>
    </source>
</reference>
<comment type="similarity">
    <text evidence="1">Belongs to the peptidase C48 family.</text>
</comment>
<dbReference type="AlphaFoldDB" id="A0A498L5B5"/>
<dbReference type="GO" id="GO:0005634">
    <property type="term" value="C:nucleus"/>
    <property type="evidence" value="ECO:0007669"/>
    <property type="project" value="TreeGrafter"/>
</dbReference>
<feature type="transmembrane region" description="Helical" evidence="5">
    <location>
        <begin position="161"/>
        <end position="184"/>
    </location>
</feature>
<proteinExistence type="inferred from homology"/>
<dbReference type="PANTHER" id="PTHR12606">
    <property type="entry name" value="SENTRIN/SUMO-SPECIFIC PROTEASE"/>
    <property type="match status" value="1"/>
</dbReference>
<dbReference type="PANTHER" id="PTHR12606:SF141">
    <property type="entry name" value="GH15225P-RELATED"/>
    <property type="match status" value="1"/>
</dbReference>
<organism evidence="7 8">
    <name type="scientific">Labeo rohita</name>
    <name type="common">Indian major carp</name>
    <name type="synonym">Cyprinus rohita</name>
    <dbReference type="NCBI Taxonomy" id="84645"/>
    <lineage>
        <taxon>Eukaryota</taxon>
        <taxon>Metazoa</taxon>
        <taxon>Chordata</taxon>
        <taxon>Craniata</taxon>
        <taxon>Vertebrata</taxon>
        <taxon>Euteleostomi</taxon>
        <taxon>Actinopterygii</taxon>
        <taxon>Neopterygii</taxon>
        <taxon>Teleostei</taxon>
        <taxon>Ostariophysi</taxon>
        <taxon>Cypriniformes</taxon>
        <taxon>Cyprinidae</taxon>
        <taxon>Labeoninae</taxon>
        <taxon>Labeonini</taxon>
        <taxon>Labeo</taxon>
    </lineage>
</organism>
<dbReference type="GO" id="GO:0016926">
    <property type="term" value="P:protein desumoylation"/>
    <property type="evidence" value="ECO:0007669"/>
    <property type="project" value="TreeGrafter"/>
</dbReference>
<dbReference type="Proteomes" id="UP000290572">
    <property type="component" value="Unassembled WGS sequence"/>
</dbReference>
<dbReference type="InterPro" id="IPR038765">
    <property type="entry name" value="Papain-like_cys_pep_sf"/>
</dbReference>
<dbReference type="Pfam" id="PF02902">
    <property type="entry name" value="Peptidase_C48"/>
    <property type="match status" value="1"/>
</dbReference>
<comment type="caution">
    <text evidence="7">The sequence shown here is derived from an EMBL/GenBank/DDBJ whole genome shotgun (WGS) entry which is preliminary data.</text>
</comment>
<keyword evidence="5" id="KW-0472">Membrane</keyword>
<evidence type="ECO:0000259" key="6">
    <source>
        <dbReference type="Pfam" id="PF02902"/>
    </source>
</evidence>
<keyword evidence="3" id="KW-0378">Hydrolase</keyword>
<accession>A0A498L5B5</accession>
<sequence>MDGKSYLSEEVWLTPLLAVPDLGWSPAAIVGIATAVLLFLTAFVAGVVIYYRRKISELQMHVGPGLSPGAKAGIVFVVLMVIAAAACDMLCFHCLFDNQGKSRLYYSPGLSPGAKAGIVFVVLMVIAAAACDMLCFHCLFDNQGKSRLYYTVPDPGLSLGIIVGLAVAVLLFLTTVVAAVVIYYHRKISKLENQAGKYSSKDQLRHRRRKMTAKIATGTWVLLKNKDMPQQIGGVDCGVFMLMYALHLTLGAPFDFTSCDMPKIRRWWTLILLENFGVFSESKMTAKIATGTWVLLKNKDMPQQIGGVDCGVFMLMELPVIKDMAEAVKWIYSNKHLLRGPVEEPLFLKMNEEDKEKALTNLLEQTDSSRVPFTFNFVFRDDMELFLQECRDKMGLRVNCSVDTF</sequence>
<evidence type="ECO:0000256" key="4">
    <source>
        <dbReference type="ARBA" id="ARBA00022807"/>
    </source>
</evidence>
<keyword evidence="2" id="KW-0645">Protease</keyword>
<dbReference type="EMBL" id="QBIY01013480">
    <property type="protein sequence ID" value="RXN03550.1"/>
    <property type="molecule type" value="Genomic_DNA"/>
</dbReference>
<feature type="transmembrane region" description="Helical" evidence="5">
    <location>
        <begin position="116"/>
        <end position="140"/>
    </location>
</feature>
<keyword evidence="5" id="KW-1133">Transmembrane helix</keyword>
<feature type="transmembrane region" description="Helical" evidence="5">
    <location>
        <begin position="72"/>
        <end position="96"/>
    </location>
</feature>
<evidence type="ECO:0000256" key="3">
    <source>
        <dbReference type="ARBA" id="ARBA00022801"/>
    </source>
</evidence>
<evidence type="ECO:0000313" key="8">
    <source>
        <dbReference type="Proteomes" id="UP000290572"/>
    </source>
</evidence>
<evidence type="ECO:0000313" key="7">
    <source>
        <dbReference type="EMBL" id="RXN03550.1"/>
    </source>
</evidence>
<gene>
    <name evidence="7" type="ORF">ROHU_013365</name>
</gene>
<feature type="transmembrane region" description="Helical" evidence="5">
    <location>
        <begin position="27"/>
        <end position="51"/>
    </location>
</feature>
<keyword evidence="5" id="KW-0812">Transmembrane</keyword>
<keyword evidence="8" id="KW-1185">Reference proteome</keyword>
<dbReference type="Gene3D" id="3.40.395.10">
    <property type="entry name" value="Adenoviral Proteinase, Chain A"/>
    <property type="match status" value="1"/>
</dbReference>